<name>A0A0K3CV32_RHOTO</name>
<dbReference type="PANTHER" id="PTHR14149">
    <property type="entry name" value="RAS GTPASE-ACTIVATING PROTEIN WITH IQ MOTIF"/>
    <property type="match status" value="1"/>
</dbReference>
<feature type="region of interest" description="Disordered" evidence="1">
    <location>
        <begin position="384"/>
        <end position="440"/>
    </location>
</feature>
<evidence type="ECO:0000259" key="3">
    <source>
        <dbReference type="Pfam" id="PF03836"/>
    </source>
</evidence>
<keyword evidence="5" id="KW-1185">Reference proteome</keyword>
<feature type="transmembrane region" description="Helical" evidence="2">
    <location>
        <begin position="168"/>
        <end position="187"/>
    </location>
</feature>
<keyword evidence="2" id="KW-0812">Transmembrane</keyword>
<organism evidence="4 5">
    <name type="scientific">Rhodotorula toruloides</name>
    <name type="common">Yeast</name>
    <name type="synonym">Rhodosporidium toruloides</name>
    <dbReference type="NCBI Taxonomy" id="5286"/>
    <lineage>
        <taxon>Eukaryota</taxon>
        <taxon>Fungi</taxon>
        <taxon>Dikarya</taxon>
        <taxon>Basidiomycota</taxon>
        <taxon>Pucciniomycotina</taxon>
        <taxon>Microbotryomycetes</taxon>
        <taxon>Sporidiobolales</taxon>
        <taxon>Sporidiobolaceae</taxon>
        <taxon>Rhodotorula</taxon>
    </lineage>
</organism>
<dbReference type="InterPro" id="IPR000593">
    <property type="entry name" value="RasGAP_C"/>
</dbReference>
<dbReference type="EMBL" id="CWKI01000016">
    <property type="protein sequence ID" value="CTR11146.1"/>
    <property type="molecule type" value="Genomic_DNA"/>
</dbReference>
<feature type="compositionally biased region" description="Pro residues" evidence="1">
    <location>
        <begin position="388"/>
        <end position="398"/>
    </location>
</feature>
<evidence type="ECO:0000313" key="5">
    <source>
        <dbReference type="Proteomes" id="UP000199069"/>
    </source>
</evidence>
<dbReference type="Pfam" id="PF03836">
    <property type="entry name" value="RasGAP_C"/>
    <property type="match status" value="1"/>
</dbReference>
<feature type="transmembrane region" description="Helical" evidence="2">
    <location>
        <begin position="143"/>
        <end position="162"/>
    </location>
</feature>
<dbReference type="AlphaFoldDB" id="A0A0K3CV32"/>
<accession>A0A0K3CV32</accession>
<feature type="compositionally biased region" description="Low complexity" evidence="1">
    <location>
        <begin position="308"/>
        <end position="326"/>
    </location>
</feature>
<sequence>MVASVFVGSNADEPPHPPPNDNVCLRSATAAPNRTSRPGAPVGRDNPLKPFRHATLEGDEAVGFGVSVVGFLGLAEDNAGGVGPAARDVAEGERGAIEGNEVREEVREEKLEGVICSGHGSCVGNGSSGTVSAVDFPSPPPSLFLHVVLVLVTFAVDLAFAIVANLVVANAFFIVANFLVAVVVGRFRSVKVAVSATPAAPFCTFFDSLGAALAPLVDLPAGLPASSSTTIIDPRRAPLVTCTLDAFVRFKAAMPLAGPAQAALKRVGAQLRILQAAVSELEGRGAGCPTLLRAMAVLRNKYEALASAAPTTPRPAATTRTTAPTPVKHVPISTTTTSKPARPDATTPPSPPVLTLMEVNERIQSAIRPLQTDIDTPKASVVAAAATPPTPPTTPPQPTEDNHDAGNRSFAEVAAAPTSSASWPRPSPVPASPKKAAAKPTSTASHLVHIYAQPALSVAQVRQTLGIPSSIPVCQTRKGDVLGHLPTAAAASFLRLTAAAAGLAPATPFTLFGLVARNNKQHLRILLKELGPAPPQVPRKENRTIELPLYSQWEMPIQDITTASMPENNVTQNDILCLGLPLVAETAATSKDATLVRKGIKVKEMLRELEELKLVDRRDNYKLVTDEVTAELVHLGNLRKKVVLETRWLESVYKTICDHKAYLRLQLE</sequence>
<dbReference type="Proteomes" id="UP000199069">
    <property type="component" value="Unassembled WGS sequence"/>
</dbReference>
<feature type="domain" description="RasGAP protein C-terminal" evidence="3">
    <location>
        <begin position="595"/>
        <end position="668"/>
    </location>
</feature>
<keyword evidence="2" id="KW-0472">Membrane</keyword>
<feature type="region of interest" description="Disordered" evidence="1">
    <location>
        <begin position="1"/>
        <end position="47"/>
    </location>
</feature>
<reference evidence="4 5" key="1">
    <citation type="submission" date="2015-07" db="EMBL/GenBank/DDBJ databases">
        <authorList>
            <person name="Cajimat M.N.B."/>
            <person name="Milazzo M.L."/>
            <person name="Fulhorst C.F."/>
        </authorList>
    </citation>
    <scope>NUCLEOTIDE SEQUENCE [LARGE SCALE GENOMIC DNA]</scope>
    <source>
        <strain evidence="4">Single colony</strain>
    </source>
</reference>
<evidence type="ECO:0000256" key="2">
    <source>
        <dbReference type="SAM" id="Phobius"/>
    </source>
</evidence>
<evidence type="ECO:0000256" key="1">
    <source>
        <dbReference type="SAM" id="MobiDB-lite"/>
    </source>
</evidence>
<evidence type="ECO:0000313" key="4">
    <source>
        <dbReference type="EMBL" id="CTR11146.1"/>
    </source>
</evidence>
<feature type="region of interest" description="Disordered" evidence="1">
    <location>
        <begin position="307"/>
        <end position="353"/>
    </location>
</feature>
<protein>
    <submittedName>
        <fullName evidence="4">FGENESH: predicted gene_16.33 protein</fullName>
    </submittedName>
</protein>
<dbReference type="GO" id="GO:0046580">
    <property type="term" value="P:negative regulation of Ras protein signal transduction"/>
    <property type="evidence" value="ECO:0007669"/>
    <property type="project" value="TreeGrafter"/>
</dbReference>
<dbReference type="GO" id="GO:0005938">
    <property type="term" value="C:cell cortex"/>
    <property type="evidence" value="ECO:0007669"/>
    <property type="project" value="TreeGrafter"/>
</dbReference>
<dbReference type="GO" id="GO:0005096">
    <property type="term" value="F:GTPase activator activity"/>
    <property type="evidence" value="ECO:0007669"/>
    <property type="project" value="TreeGrafter"/>
</dbReference>
<keyword evidence="2" id="KW-1133">Transmembrane helix</keyword>
<dbReference type="PRINTS" id="PR01217">
    <property type="entry name" value="PRICHEXTENSN"/>
</dbReference>
<dbReference type="STRING" id="5286.A0A0K3CV32"/>
<gene>
    <name evidence="4" type="primary">FGENESH: predicted gene_16.33</name>
    <name evidence="4" type="ORF">BN2166_0070070</name>
</gene>
<proteinExistence type="predicted"/>
<dbReference type="PANTHER" id="PTHR14149:SF17">
    <property type="entry name" value="GTPASE-ACTIVATING PROTEIN"/>
    <property type="match status" value="1"/>
</dbReference>